<name>A0ABD5PT79_9EURY</name>
<accession>A0ABD5PT79</accession>
<comment type="caution">
    <text evidence="5">The sequence shown here is derived from an EMBL/GenBank/DDBJ whole genome shotgun (WGS) entry which is preliminary data.</text>
</comment>
<dbReference type="PANTHER" id="PTHR34236:SF1">
    <property type="entry name" value="DIMETHYL SULFOXIDE REDUCTASE TRANSCRIPTIONAL ACTIVATOR"/>
    <property type="match status" value="1"/>
</dbReference>
<feature type="domain" description="HTH bat-type" evidence="3">
    <location>
        <begin position="161"/>
        <end position="212"/>
    </location>
</feature>
<dbReference type="EMBL" id="JBHSFA010000009">
    <property type="protein sequence ID" value="MFC4543782.1"/>
    <property type="molecule type" value="Genomic_DNA"/>
</dbReference>
<dbReference type="AlphaFoldDB" id="A0ABD5PT79"/>
<dbReference type="Pfam" id="PF24278">
    <property type="entry name" value="HVO_0513_N"/>
    <property type="match status" value="1"/>
</dbReference>
<dbReference type="InterPro" id="IPR056493">
    <property type="entry name" value="HVO_0513_N"/>
</dbReference>
<feature type="domain" description="HVO-0513-like N-terminal" evidence="4">
    <location>
        <begin position="18"/>
        <end position="150"/>
    </location>
</feature>
<dbReference type="Gene3D" id="1.10.10.10">
    <property type="entry name" value="Winged helix-like DNA-binding domain superfamily/Winged helix DNA-binding domain"/>
    <property type="match status" value="1"/>
</dbReference>
<protein>
    <submittedName>
        <fullName evidence="5">Helix-turn-helix domain-containing protein</fullName>
    </submittedName>
</protein>
<evidence type="ECO:0000259" key="3">
    <source>
        <dbReference type="Pfam" id="PF04967"/>
    </source>
</evidence>
<evidence type="ECO:0000313" key="6">
    <source>
        <dbReference type="Proteomes" id="UP001595898"/>
    </source>
</evidence>
<dbReference type="InterPro" id="IPR013324">
    <property type="entry name" value="RNA_pol_sigma_r3/r4-like"/>
</dbReference>
<evidence type="ECO:0000313" key="5">
    <source>
        <dbReference type="EMBL" id="MFC4543782.1"/>
    </source>
</evidence>
<evidence type="ECO:0000256" key="2">
    <source>
        <dbReference type="ARBA" id="ARBA00023163"/>
    </source>
</evidence>
<gene>
    <name evidence="5" type="ORF">ACFO5R_17790</name>
</gene>
<keyword evidence="6" id="KW-1185">Reference proteome</keyword>
<keyword evidence="2" id="KW-0804">Transcription</keyword>
<evidence type="ECO:0000256" key="1">
    <source>
        <dbReference type="ARBA" id="ARBA00023015"/>
    </source>
</evidence>
<dbReference type="InterPro" id="IPR007050">
    <property type="entry name" value="HTH_bacterioopsin"/>
</dbReference>
<evidence type="ECO:0000259" key="4">
    <source>
        <dbReference type="Pfam" id="PF24278"/>
    </source>
</evidence>
<dbReference type="InterPro" id="IPR036388">
    <property type="entry name" value="WH-like_DNA-bd_sf"/>
</dbReference>
<organism evidence="5 6">
    <name type="scientific">Halosolutus amylolyticus</name>
    <dbReference type="NCBI Taxonomy" id="2932267"/>
    <lineage>
        <taxon>Archaea</taxon>
        <taxon>Methanobacteriati</taxon>
        <taxon>Methanobacteriota</taxon>
        <taxon>Stenosarchaea group</taxon>
        <taxon>Halobacteria</taxon>
        <taxon>Halobacteriales</taxon>
        <taxon>Natrialbaceae</taxon>
        <taxon>Halosolutus</taxon>
    </lineage>
</organism>
<dbReference type="RefSeq" id="WP_250138449.1">
    <property type="nucleotide sequence ID" value="NZ_JALIQP010000001.1"/>
</dbReference>
<dbReference type="Proteomes" id="UP001595898">
    <property type="component" value="Unassembled WGS sequence"/>
</dbReference>
<dbReference type="PANTHER" id="PTHR34236">
    <property type="entry name" value="DIMETHYL SULFOXIDE REDUCTASE TRANSCRIPTIONAL ACTIVATOR"/>
    <property type="match status" value="1"/>
</dbReference>
<reference evidence="5 6" key="1">
    <citation type="journal article" date="2019" name="Int. J. Syst. Evol. Microbiol.">
        <title>The Global Catalogue of Microorganisms (GCM) 10K type strain sequencing project: providing services to taxonomists for standard genome sequencing and annotation.</title>
        <authorList>
            <consortium name="The Broad Institute Genomics Platform"/>
            <consortium name="The Broad Institute Genome Sequencing Center for Infectious Disease"/>
            <person name="Wu L."/>
            <person name="Ma J."/>
        </authorList>
    </citation>
    <scope>NUCLEOTIDE SEQUENCE [LARGE SCALE GENOMIC DNA]</scope>
    <source>
        <strain evidence="5 6">WLHS5</strain>
    </source>
</reference>
<proteinExistence type="predicted"/>
<dbReference type="SUPFAM" id="SSF88659">
    <property type="entry name" value="Sigma3 and sigma4 domains of RNA polymerase sigma factors"/>
    <property type="match status" value="1"/>
</dbReference>
<keyword evidence="1" id="KW-0805">Transcription regulation</keyword>
<dbReference type="Pfam" id="PF04967">
    <property type="entry name" value="HTH_10"/>
    <property type="match status" value="1"/>
</dbReference>
<sequence length="218" mass="23816">MKAVRLRLRPPEGSFPGVDAALATTEGIDREALVHFEWLGNGSYSMLYRLGVDPGTELDAVLASTDEVIDYDFVASGDREQYCYVHVEERELLSDLLAIADAHALVLERPIRFVDGDAVLTIVGDASAIQEAYRDATGTIDVSVEWSGGYEPGEPDAIGRLTARQREAVRTAYDLGFYETPRRTSYEEIADELDCAPSTANELLRRAEAAIVAATLDG</sequence>